<feature type="region of interest" description="Disordered" evidence="7">
    <location>
        <begin position="1093"/>
        <end position="1112"/>
    </location>
</feature>
<evidence type="ECO:0000313" key="10">
    <source>
        <dbReference type="EMBL" id="RNL83027.1"/>
    </source>
</evidence>
<dbReference type="GO" id="GO:0004315">
    <property type="term" value="F:3-oxoacyl-[acyl-carrier-protein] synthase activity"/>
    <property type="evidence" value="ECO:0007669"/>
    <property type="project" value="InterPro"/>
</dbReference>
<dbReference type="InterPro" id="IPR016035">
    <property type="entry name" value="Acyl_Trfase/lysoPLipase"/>
</dbReference>
<dbReference type="InterPro" id="IPR057326">
    <property type="entry name" value="KR_dom"/>
</dbReference>
<dbReference type="SMART" id="SM00824">
    <property type="entry name" value="PKS_TE"/>
    <property type="match status" value="1"/>
</dbReference>
<dbReference type="InterPro" id="IPR020841">
    <property type="entry name" value="PKS_Beta-ketoAc_synthase_dom"/>
</dbReference>
<dbReference type="Pfam" id="PF00550">
    <property type="entry name" value="PP-binding"/>
    <property type="match status" value="1"/>
</dbReference>
<dbReference type="InterPro" id="IPR013968">
    <property type="entry name" value="PKS_KR"/>
</dbReference>
<proteinExistence type="predicted"/>
<comment type="cofactor">
    <cofactor evidence="1">
        <name>pantetheine 4'-phosphate</name>
        <dbReference type="ChEBI" id="CHEBI:47942"/>
    </cofactor>
</comment>
<dbReference type="OrthoDB" id="4537517at2"/>
<evidence type="ECO:0000256" key="7">
    <source>
        <dbReference type="SAM" id="MobiDB-lite"/>
    </source>
</evidence>
<name>A0A3N0E5C2_9ACTN</name>
<dbReference type="Pfam" id="PF02801">
    <property type="entry name" value="Ketoacyl-synt_C"/>
    <property type="match status" value="1"/>
</dbReference>
<sequence>MTHDVPTNAIAVTATSCRFPGAPDTAAFWDLLAHEREGLTHLSDAHLADLGVRPAVRRDPSYVPVAGVIEGQDLFDPEPFGLTDAEAALMDPQQRLFLECAWQALEQAGHGGGVGAGAVGVFAGAAQSAYLAVNLPDRWNPAGAGADPVGSLQTAIATQTDYLPLQVAYRLDLTGPAISVNTACSTSLVAVHSAVQSLASGECDTALAGGVSLIVPQGHGYLYTPDGIYSRDGTVRPFSAEGTGVVYSQGVGAVALRRLSDALEDGDPVLAVVHGSAVNNDGASKAGLTAPSTRGQARVLAEALAVAGAEPRQVGYVEAHGTGTRLGDPIETAALRQVFGDSGPAWCGLGSVKSNIGHANTAAGIASFIKTVLAIHHRTIPASLRAEPVNELLGLDRSPFRLALRGREWDGPPLAGVSSFGIGGTNAHAILGPPPPRGASVPDGRPQLLTVSAHSRPALEATTERLAHSAESGADTEPADLAYTLQNGRAHPTAHRLAGVVPRGGTTHEAGEGGAVASALRSAVPVAGGSTTPRVVFAFPGGGSQQAGMGAELYREEPVFTACVDEAAELLRPLLGEDIRDVVTDPGATERARAATPGLPALFAVSLATARLLESWGVAPDAVLGHSLGEYTAAVASGAIPLGDAARLVAARSTGAARSAGHGVMLSVPLGEDEVATLLGRHPDVDLAVVNAPDSCVVSGPREAVDAVAAELTRRDVATSVVHVAMAAHSRLVEPAMDQVRAAAGELTVSPPSVPVISTLTGQPVSTALGSADHWANQLRQPVMFARAMSTAVGDDPSRPAVVVQAGPGTALAALARRNGSPALRAALTSLAAEEGDSDAVAVRAALGGLWAHGARVDLTASHRPGRRRVAAPGYAFQRRSLWVDPPAPATGTRSFGTGEEPDVDDPLQIPVWTPTAPVPAGTTLEGCWLVRGPDNEDTRSVRTALTLAGARVVSPREADAGEDSDPVRGAVIVVAPDGEDSAPDTLSAHVLAHADLARELAEHDPPVPRMLQVSRCSARVDGAGGTPAPAAARVLPRVLAQETPGVSWRTLDLGPHDAAGPAVLAELRDLSDGRSGVEVATRGTARTVRTMMPWRPDRPSPPARTREAEPHERPVALITGGLGDVGLTTAAHLSARGMRVVVTSRRTPPTDPEPHSRDAERARALHELARRGTEVEVREVDAADTEAMTGLLAELATPERPGLALVIHAAGVVATADLRPLRDVSPEHVTGHVRSKVEGARALRAAVEALPPEQRPATAVLMSSAGTLLGGIGMGPYAASNAYLDAMATELATDPHTRWLSVVWDAWKVGPLGEDRAVNLDFALDADTGMATLDTLLAECAAGTAPPVVAVSTTDLRARMADAARPSVAAREAPEAAETDLSPVERAIADLWTDLFGTPVRSADADFFALGGHSLLATRMLGVLRRRFGTELRLRDILAEPTVSGIAALVGGGGRIPEDPPQDSHERGRGDSASAGDEGLIPMTRVQHAYWVGRGGGYEFGNVPCHFYLEYDCPDLDLERYERAWNHVIGRHAMLRAVVAPQGGFTVVDHLPRYRIRVHDLTNHTEDRREARLARLRERLSRDAGPADRWPLFHVQAARLPGGRVRLFIGMDVLVCDAASYWIIDREVQHFYHNPQTPLPEPGVDFATCVTALRERSDTPGWQRAAAYWRERMETLPGAPALPVDRDTGSEETRFVRHSARLGAEAWDTLRATASRHGVTATAALLAAYTESLAAWSGTPRFSVTLTLFDRPEIHPDVNDVVGDFTSLLLHEAEPAAGMTFAERARAAHRRLFADLDHREFSALDLLAERAARTGRVESVPVVFTSALGLEEAIGGGRDLQWVGEQVHALSQTPQTWLDHQVLEQRGELLLQWDAAQPALPPADVERAFADYVDRVRALATDPREWDRKRPLDPGHPPAAPERPEPRPVRAEVREDALLTLRSGTGEGTLFLIHPSGGDVLCYAEFARSLDPRLTVEAVTDPAFVGGEGPKSVPDLAGYYVELLRRRQREGPYLLGGWSMGGSLGQEMARQMHERGMAVDLLVMLDSNDPGHITPIDRETPEVTQGESIARHFAALEGYLGVDLGVADDVARAELVSLEPTARWAEATRRLRERGLLGRGEDVRERVAVLQRHMRALADHEPRPLLSERTATLLVRADRTAPRNSGIGMGVDDTPEGVDDLGWGGHLAGPLRVAGVDADHYSLLRPPNAAHLAELVNAALHEIPGTTGGGDHPTTIPGGSHVE</sequence>
<comment type="caution">
    <text evidence="10">The sequence shown here is derived from an EMBL/GenBank/DDBJ whole genome shotgun (WGS) entry which is preliminary data.</text>
</comment>
<dbReference type="InterPro" id="IPR036291">
    <property type="entry name" value="NAD(P)-bd_dom_sf"/>
</dbReference>
<dbReference type="Gene3D" id="3.30.70.3290">
    <property type="match status" value="1"/>
</dbReference>
<dbReference type="Pfam" id="PF16197">
    <property type="entry name" value="KAsynt_C_assoc"/>
    <property type="match status" value="1"/>
</dbReference>
<evidence type="ECO:0000256" key="6">
    <source>
        <dbReference type="ARBA" id="ARBA00022679"/>
    </source>
</evidence>
<dbReference type="Pfam" id="PF00668">
    <property type="entry name" value="Condensation"/>
    <property type="match status" value="1"/>
</dbReference>
<organism evidence="10 11">
    <name type="scientific">Halostreptopolyspora alba</name>
    <dbReference type="NCBI Taxonomy" id="2487137"/>
    <lineage>
        <taxon>Bacteria</taxon>
        <taxon>Bacillati</taxon>
        <taxon>Actinomycetota</taxon>
        <taxon>Actinomycetes</taxon>
        <taxon>Streptosporangiales</taxon>
        <taxon>Nocardiopsidaceae</taxon>
        <taxon>Halostreptopolyspora</taxon>
    </lineage>
</organism>
<dbReference type="EMBL" id="RJMB01000019">
    <property type="protein sequence ID" value="RNL83027.1"/>
    <property type="molecule type" value="Genomic_DNA"/>
</dbReference>
<dbReference type="InterPro" id="IPR032821">
    <property type="entry name" value="PKS_assoc"/>
</dbReference>
<dbReference type="Pfam" id="PF00109">
    <property type="entry name" value="ketoacyl-synt"/>
    <property type="match status" value="1"/>
</dbReference>
<protein>
    <submittedName>
        <fullName evidence="10">SDR family NAD(P)-dependent oxidoreductase</fullName>
    </submittedName>
</protein>
<feature type="compositionally biased region" description="Basic and acidic residues" evidence="7">
    <location>
        <begin position="1457"/>
        <end position="1471"/>
    </location>
</feature>
<feature type="region of interest" description="Disordered" evidence="7">
    <location>
        <begin position="2224"/>
        <end position="2244"/>
    </location>
</feature>
<dbReference type="Gene3D" id="3.30.559.30">
    <property type="entry name" value="Nonribosomal peptide synthetase, condensation domain"/>
    <property type="match status" value="1"/>
</dbReference>
<dbReference type="InterPro" id="IPR001242">
    <property type="entry name" value="Condensation_dom"/>
</dbReference>
<dbReference type="SUPFAM" id="SSF53474">
    <property type="entry name" value="alpha/beta-Hydrolases"/>
    <property type="match status" value="1"/>
</dbReference>
<evidence type="ECO:0000259" key="9">
    <source>
        <dbReference type="PROSITE" id="PS52004"/>
    </source>
</evidence>
<evidence type="ECO:0000256" key="3">
    <source>
        <dbReference type="ARBA" id="ARBA00022450"/>
    </source>
</evidence>
<dbReference type="Gene3D" id="3.40.47.10">
    <property type="match status" value="1"/>
</dbReference>
<dbReference type="InterPro" id="IPR001227">
    <property type="entry name" value="Ac_transferase_dom_sf"/>
</dbReference>
<dbReference type="InterPro" id="IPR018201">
    <property type="entry name" value="Ketoacyl_synth_AS"/>
</dbReference>
<feature type="compositionally biased region" description="Low complexity" evidence="7">
    <location>
        <begin position="2233"/>
        <end position="2244"/>
    </location>
</feature>
<dbReference type="Gene3D" id="3.40.366.10">
    <property type="entry name" value="Malonyl-Coenzyme A Acyl Carrier Protein, domain 2"/>
    <property type="match status" value="1"/>
</dbReference>
<dbReference type="CDD" id="cd00833">
    <property type="entry name" value="PKS"/>
    <property type="match status" value="1"/>
</dbReference>
<dbReference type="FunFam" id="3.30.559.30:FF:000006">
    <property type="entry name" value="Yersiniabactin polyketide/non-ribosomal peptide synthetase"/>
    <property type="match status" value="1"/>
</dbReference>
<evidence type="ECO:0000256" key="2">
    <source>
        <dbReference type="ARBA" id="ARBA00004924"/>
    </source>
</evidence>
<dbReference type="InterPro" id="IPR014043">
    <property type="entry name" value="Acyl_transferase_dom"/>
</dbReference>
<dbReference type="SMART" id="SM00822">
    <property type="entry name" value="PKS_KR"/>
    <property type="match status" value="1"/>
</dbReference>
<dbReference type="InterPro" id="IPR001031">
    <property type="entry name" value="Thioesterase"/>
</dbReference>
<dbReference type="Pfam" id="PF00698">
    <property type="entry name" value="Acyl_transf_1"/>
    <property type="match status" value="1"/>
</dbReference>
<keyword evidence="4" id="KW-0597">Phosphoprotein</keyword>
<keyword evidence="3" id="KW-0596">Phosphopantetheine</keyword>
<feature type="region of interest" description="Disordered" evidence="7">
    <location>
        <begin position="886"/>
        <end position="906"/>
    </location>
</feature>
<dbReference type="GO" id="GO:0071770">
    <property type="term" value="P:DIM/DIP cell wall layer assembly"/>
    <property type="evidence" value="ECO:0007669"/>
    <property type="project" value="TreeGrafter"/>
</dbReference>
<feature type="compositionally biased region" description="Basic and acidic residues" evidence="7">
    <location>
        <begin position="1905"/>
        <end position="1914"/>
    </location>
</feature>
<evidence type="ECO:0000259" key="8">
    <source>
        <dbReference type="PROSITE" id="PS50075"/>
    </source>
</evidence>
<dbReference type="InterPro" id="IPR014031">
    <property type="entry name" value="Ketoacyl_synth_C"/>
</dbReference>
<dbReference type="InterPro" id="IPR016039">
    <property type="entry name" value="Thiolase-like"/>
</dbReference>
<keyword evidence="5" id="KW-0436">Ligase</keyword>
<dbReference type="Pfam" id="PF00975">
    <property type="entry name" value="Thioesterase"/>
    <property type="match status" value="1"/>
</dbReference>
<dbReference type="RefSeq" id="WP_123202504.1">
    <property type="nucleotide sequence ID" value="NZ_RJMB01000019.1"/>
</dbReference>
<dbReference type="SUPFAM" id="SSF47336">
    <property type="entry name" value="ACP-like"/>
    <property type="match status" value="1"/>
</dbReference>
<dbReference type="SMART" id="SM00825">
    <property type="entry name" value="PKS_KS"/>
    <property type="match status" value="1"/>
</dbReference>
<dbReference type="PROSITE" id="PS50075">
    <property type="entry name" value="CARRIER"/>
    <property type="match status" value="1"/>
</dbReference>
<dbReference type="InterPro" id="IPR009081">
    <property type="entry name" value="PP-bd_ACP"/>
</dbReference>
<dbReference type="SUPFAM" id="SSF52777">
    <property type="entry name" value="CoA-dependent acyltransferases"/>
    <property type="match status" value="2"/>
</dbReference>
<dbReference type="InterPro" id="IPR036736">
    <property type="entry name" value="ACP-like_sf"/>
</dbReference>
<dbReference type="InterPro" id="IPR023213">
    <property type="entry name" value="CAT-like_dom_sf"/>
</dbReference>
<keyword evidence="11" id="KW-1185">Reference proteome</keyword>
<dbReference type="Gene3D" id="3.40.50.1820">
    <property type="entry name" value="alpha/beta hydrolase"/>
    <property type="match status" value="2"/>
</dbReference>
<dbReference type="PROSITE" id="PS00606">
    <property type="entry name" value="KS3_1"/>
    <property type="match status" value="1"/>
</dbReference>
<dbReference type="Gene3D" id="3.30.559.10">
    <property type="entry name" value="Chloramphenicol acetyltransferase-like domain"/>
    <property type="match status" value="1"/>
</dbReference>
<comment type="pathway">
    <text evidence="2">Siderophore biosynthesis.</text>
</comment>
<evidence type="ECO:0000256" key="1">
    <source>
        <dbReference type="ARBA" id="ARBA00001957"/>
    </source>
</evidence>
<dbReference type="InterPro" id="IPR020802">
    <property type="entry name" value="TesA-like"/>
</dbReference>
<dbReference type="GO" id="GO:0006633">
    <property type="term" value="P:fatty acid biosynthetic process"/>
    <property type="evidence" value="ECO:0007669"/>
    <property type="project" value="InterPro"/>
</dbReference>
<dbReference type="GO" id="GO:0005886">
    <property type="term" value="C:plasma membrane"/>
    <property type="evidence" value="ECO:0007669"/>
    <property type="project" value="TreeGrafter"/>
</dbReference>
<evidence type="ECO:0000313" key="11">
    <source>
        <dbReference type="Proteomes" id="UP000269198"/>
    </source>
</evidence>
<dbReference type="SUPFAM" id="SSF51735">
    <property type="entry name" value="NAD(P)-binding Rossmann-fold domains"/>
    <property type="match status" value="2"/>
</dbReference>
<keyword evidence="6" id="KW-0808">Transferase</keyword>
<evidence type="ECO:0000256" key="5">
    <source>
        <dbReference type="ARBA" id="ARBA00022598"/>
    </source>
</evidence>
<accession>A0A3N0E5C2</accession>
<dbReference type="PROSITE" id="PS52004">
    <property type="entry name" value="KS3_2"/>
    <property type="match status" value="1"/>
</dbReference>
<evidence type="ECO:0000256" key="4">
    <source>
        <dbReference type="ARBA" id="ARBA00022553"/>
    </source>
</evidence>
<reference evidence="10 11" key="1">
    <citation type="submission" date="2018-11" db="EMBL/GenBank/DDBJ databases">
        <title>The genome draft of YIM 96095.</title>
        <authorList>
            <person name="Tang S.-K."/>
            <person name="Chunyu W.-X."/>
            <person name="Feng Y.-Z."/>
        </authorList>
    </citation>
    <scope>NUCLEOTIDE SEQUENCE [LARGE SCALE GENOMIC DNA]</scope>
    <source>
        <strain evidence="10 11">YIM 96095</strain>
    </source>
</reference>
<dbReference type="InterPro" id="IPR057737">
    <property type="entry name" value="Condensation_MtbB-like"/>
</dbReference>
<dbReference type="SUPFAM" id="SSF55048">
    <property type="entry name" value="Probable ACP-binding domain of malonyl-CoA ACP transacylase"/>
    <property type="match status" value="1"/>
</dbReference>
<dbReference type="Pfam" id="PF08659">
    <property type="entry name" value="KR"/>
    <property type="match status" value="1"/>
</dbReference>
<dbReference type="GO" id="GO:0004312">
    <property type="term" value="F:fatty acid synthase activity"/>
    <property type="evidence" value="ECO:0007669"/>
    <property type="project" value="TreeGrafter"/>
</dbReference>
<dbReference type="PANTHER" id="PTHR43775">
    <property type="entry name" value="FATTY ACID SYNTHASE"/>
    <property type="match status" value="1"/>
</dbReference>
<dbReference type="PANTHER" id="PTHR43775:SF37">
    <property type="entry name" value="SI:DKEY-61P9.11"/>
    <property type="match status" value="1"/>
</dbReference>
<dbReference type="SUPFAM" id="SSF53901">
    <property type="entry name" value="Thiolase-like"/>
    <property type="match status" value="1"/>
</dbReference>
<feature type="domain" description="Carrier" evidence="8">
    <location>
        <begin position="1380"/>
        <end position="1455"/>
    </location>
</feature>
<dbReference type="InterPro" id="IPR050091">
    <property type="entry name" value="PKS_NRPS_Biosynth_Enz"/>
</dbReference>
<dbReference type="Proteomes" id="UP000269198">
    <property type="component" value="Unassembled WGS sequence"/>
</dbReference>
<feature type="region of interest" description="Disordered" evidence="7">
    <location>
        <begin position="1450"/>
        <end position="1479"/>
    </location>
</feature>
<dbReference type="Gene3D" id="3.40.50.720">
    <property type="entry name" value="NAD(P)-binding Rossmann-like Domain"/>
    <property type="match status" value="1"/>
</dbReference>
<dbReference type="GO" id="GO:0016874">
    <property type="term" value="F:ligase activity"/>
    <property type="evidence" value="ECO:0007669"/>
    <property type="project" value="UniProtKB-KW"/>
</dbReference>
<feature type="region of interest" description="Disordered" evidence="7">
    <location>
        <begin position="1905"/>
        <end position="1930"/>
    </location>
</feature>
<dbReference type="InterPro" id="IPR014030">
    <property type="entry name" value="Ketoacyl_synth_N"/>
</dbReference>
<dbReference type="CDD" id="cd19535">
    <property type="entry name" value="Cyc_NRPS"/>
    <property type="match status" value="1"/>
</dbReference>
<dbReference type="FunFam" id="3.30.559.10:FF:000023">
    <property type="entry name" value="Non-ribosomal peptide synthetase"/>
    <property type="match status" value="1"/>
</dbReference>
<dbReference type="SMART" id="SM00827">
    <property type="entry name" value="PKS_AT"/>
    <property type="match status" value="1"/>
</dbReference>
<dbReference type="GO" id="GO:0005737">
    <property type="term" value="C:cytoplasm"/>
    <property type="evidence" value="ECO:0007669"/>
    <property type="project" value="TreeGrafter"/>
</dbReference>
<dbReference type="SUPFAM" id="SSF52151">
    <property type="entry name" value="FabD/lysophospholipase-like"/>
    <property type="match status" value="1"/>
</dbReference>
<feature type="domain" description="Ketosynthase family 3 (KS3)" evidence="9">
    <location>
        <begin position="7"/>
        <end position="433"/>
    </location>
</feature>
<dbReference type="InterPro" id="IPR029058">
    <property type="entry name" value="AB_hydrolase_fold"/>
</dbReference>
<dbReference type="InterPro" id="IPR016036">
    <property type="entry name" value="Malonyl_transacylase_ACP-bd"/>
</dbReference>
<gene>
    <name evidence="10" type="ORF">EFW17_17595</name>
</gene>